<sequence length="490" mass="52882">MPHSDIAINKVLFLTPEVTPLAKSGGLGDVAAGLPPALAALGLDVRLVMPLYGHIDRQAHGLRDSGLEFMVPVAGWPKPCRVWQGQVGGCPVYLLHNEQYFNRQGLYSDGYGDFGDNLERFVFLCRGAVELARALGWPTQVVHAHDWQAALLPAYLATRPFDLGPLDGAAGIITIHNLAFQGVYARHDFHLTALPPYMNDVEGAEYWGNISLLKAGLITAGAITTVSPTYAQEIQQPDLGMGMDGVLRRRSPDLHGILNGVDYAQWSPENDSLLPATYSSADLSGKAACRRALLTAFGLDADLAGPVLGFIGRLTYQKGVSLIAEAAEALVGMGAGLALLGTGDADLEGALTHLAARHPGRVGLKLAFSEQLAHLLQGGSDVMLMPSRFEPCGLNQMYALRYGTPPLVHATGGLKDTVLAYEQAQGKGTGFVFHEFNREAFLEQARTACRVFAQTEVWQGLMRRGMAQDFSWTASARRYLELYQATAARR</sequence>
<comment type="pathway">
    <text evidence="3 8">Glycan biosynthesis; glycogen biosynthesis.</text>
</comment>
<dbReference type="KEGG" id="dmp:FAK_19640"/>
<dbReference type="CDD" id="cd03791">
    <property type="entry name" value="GT5_Glycogen_synthase_DULL1-like"/>
    <property type="match status" value="1"/>
</dbReference>
<dbReference type="InterPro" id="IPR011835">
    <property type="entry name" value="GS/SS"/>
</dbReference>
<dbReference type="EMBL" id="AP028679">
    <property type="protein sequence ID" value="BEQ14898.1"/>
    <property type="molecule type" value="Genomic_DNA"/>
</dbReference>
<accession>A0AAU9ECQ2</accession>
<dbReference type="NCBIfam" id="NF001899">
    <property type="entry name" value="PRK00654.1-2"/>
    <property type="match status" value="1"/>
</dbReference>
<dbReference type="PANTHER" id="PTHR45825:SF11">
    <property type="entry name" value="ALPHA AMYLASE DOMAIN-CONTAINING PROTEIN"/>
    <property type="match status" value="1"/>
</dbReference>
<dbReference type="GO" id="GO:0004373">
    <property type="term" value="F:alpha-1,4-glucan glucosyltransferase (UDP-glucose donor) activity"/>
    <property type="evidence" value="ECO:0007669"/>
    <property type="project" value="InterPro"/>
</dbReference>
<keyword evidence="7 8" id="KW-0320">Glycogen biosynthesis</keyword>
<dbReference type="InterPro" id="IPR013534">
    <property type="entry name" value="Starch_synth_cat_dom"/>
</dbReference>
<comment type="catalytic activity">
    <reaction evidence="1 8">
        <text>[(1-&gt;4)-alpha-D-glucosyl](n) + ADP-alpha-D-glucose = [(1-&gt;4)-alpha-D-glucosyl](n+1) + ADP + H(+)</text>
        <dbReference type="Rhea" id="RHEA:18189"/>
        <dbReference type="Rhea" id="RHEA-COMP:9584"/>
        <dbReference type="Rhea" id="RHEA-COMP:9587"/>
        <dbReference type="ChEBI" id="CHEBI:15378"/>
        <dbReference type="ChEBI" id="CHEBI:15444"/>
        <dbReference type="ChEBI" id="CHEBI:57498"/>
        <dbReference type="ChEBI" id="CHEBI:456216"/>
        <dbReference type="EC" id="2.4.1.21"/>
    </reaction>
</comment>
<reference evidence="12" key="1">
    <citation type="journal article" date="2023" name="Arch. Microbiol.">
        <title>Desulfoferula mesophilus gen. nov. sp. nov., a mesophilic sulfate-reducing bacterium isolated from a brackish lake sediment.</title>
        <authorList>
            <person name="Watanabe T."/>
            <person name="Yabe T."/>
            <person name="Tsuji J.M."/>
            <person name="Fukui M."/>
        </authorList>
    </citation>
    <scope>NUCLEOTIDE SEQUENCE [LARGE SCALE GENOMIC DNA]</scope>
    <source>
        <strain evidence="12">12FAK</strain>
    </source>
</reference>
<keyword evidence="12" id="KW-1185">Reference proteome</keyword>
<dbReference type="Proteomes" id="UP001366166">
    <property type="component" value="Chromosome"/>
</dbReference>
<evidence type="ECO:0000256" key="5">
    <source>
        <dbReference type="ARBA" id="ARBA00022676"/>
    </source>
</evidence>
<dbReference type="RefSeq" id="WP_338606569.1">
    <property type="nucleotide sequence ID" value="NZ_AP028679.1"/>
</dbReference>
<comment type="function">
    <text evidence="2 8">Synthesizes alpha-1,4-glucan chains using ADP-glucose.</text>
</comment>
<dbReference type="Pfam" id="PF00534">
    <property type="entry name" value="Glycos_transf_1"/>
    <property type="match status" value="1"/>
</dbReference>
<dbReference type="NCBIfam" id="TIGR02095">
    <property type="entry name" value="glgA"/>
    <property type="match status" value="1"/>
</dbReference>
<dbReference type="InterPro" id="IPR001296">
    <property type="entry name" value="Glyco_trans_1"/>
</dbReference>
<feature type="binding site" evidence="8">
    <location>
        <position position="23"/>
    </location>
    <ligand>
        <name>ADP-alpha-D-glucose</name>
        <dbReference type="ChEBI" id="CHEBI:57498"/>
    </ligand>
</feature>
<evidence type="ECO:0000259" key="9">
    <source>
        <dbReference type="Pfam" id="PF00534"/>
    </source>
</evidence>
<gene>
    <name evidence="8 11" type="primary">glgA</name>
    <name evidence="11" type="ORF">FAK_19640</name>
</gene>
<evidence type="ECO:0000313" key="11">
    <source>
        <dbReference type="EMBL" id="BEQ14898.1"/>
    </source>
</evidence>
<dbReference type="EC" id="2.4.1.21" evidence="8"/>
<name>A0AAU9ECQ2_9BACT</name>
<organism evidence="11 12">
    <name type="scientific">Desulfoferula mesophila</name>
    <dbReference type="NCBI Taxonomy" id="3058419"/>
    <lineage>
        <taxon>Bacteria</taxon>
        <taxon>Pseudomonadati</taxon>
        <taxon>Thermodesulfobacteriota</taxon>
        <taxon>Desulfarculia</taxon>
        <taxon>Desulfarculales</taxon>
        <taxon>Desulfarculaceae</taxon>
        <taxon>Desulfoferula</taxon>
    </lineage>
</organism>
<dbReference type="AlphaFoldDB" id="A0AAU9ECQ2"/>
<proteinExistence type="inferred from homology"/>
<feature type="domain" description="Starch synthase catalytic" evidence="10">
    <location>
        <begin position="10"/>
        <end position="248"/>
    </location>
</feature>
<evidence type="ECO:0000259" key="10">
    <source>
        <dbReference type="Pfam" id="PF08323"/>
    </source>
</evidence>
<evidence type="ECO:0000256" key="3">
    <source>
        <dbReference type="ARBA" id="ARBA00004964"/>
    </source>
</evidence>
<evidence type="ECO:0000256" key="2">
    <source>
        <dbReference type="ARBA" id="ARBA00002764"/>
    </source>
</evidence>
<dbReference type="SUPFAM" id="SSF53756">
    <property type="entry name" value="UDP-Glycosyltransferase/glycogen phosphorylase"/>
    <property type="match status" value="1"/>
</dbReference>
<feature type="domain" description="Glycosyl transferase family 1" evidence="9">
    <location>
        <begin position="305"/>
        <end position="446"/>
    </location>
</feature>
<evidence type="ECO:0000313" key="12">
    <source>
        <dbReference type="Proteomes" id="UP001366166"/>
    </source>
</evidence>
<evidence type="ECO:0000256" key="8">
    <source>
        <dbReference type="HAMAP-Rule" id="MF_00484"/>
    </source>
</evidence>
<evidence type="ECO:0000256" key="6">
    <source>
        <dbReference type="ARBA" id="ARBA00022679"/>
    </source>
</evidence>
<dbReference type="HAMAP" id="MF_00484">
    <property type="entry name" value="Glycogen_synth"/>
    <property type="match status" value="1"/>
</dbReference>
<protein>
    <recommendedName>
        <fullName evidence="8">Glycogen synthase</fullName>
        <ecNumber evidence="8">2.4.1.21</ecNumber>
    </recommendedName>
    <alternativeName>
        <fullName evidence="8">Starch [bacterial glycogen] synthase</fullName>
    </alternativeName>
</protein>
<dbReference type="Gene3D" id="3.40.50.2000">
    <property type="entry name" value="Glycogen Phosphorylase B"/>
    <property type="match status" value="2"/>
</dbReference>
<dbReference type="GO" id="GO:0009011">
    <property type="term" value="F:alpha-1,4-glucan glucosyltransferase (ADP-glucose donor) activity"/>
    <property type="evidence" value="ECO:0007669"/>
    <property type="project" value="UniProtKB-UniRule"/>
</dbReference>
<evidence type="ECO:0000256" key="4">
    <source>
        <dbReference type="ARBA" id="ARBA00010281"/>
    </source>
</evidence>
<dbReference type="PANTHER" id="PTHR45825">
    <property type="entry name" value="GRANULE-BOUND STARCH SYNTHASE 1, CHLOROPLASTIC/AMYLOPLASTIC"/>
    <property type="match status" value="1"/>
</dbReference>
<comment type="similarity">
    <text evidence="4 8">Belongs to the glycosyltransferase 1 family. Bacterial/plant glycogen synthase subfamily.</text>
</comment>
<evidence type="ECO:0000256" key="1">
    <source>
        <dbReference type="ARBA" id="ARBA00001478"/>
    </source>
</evidence>
<keyword evidence="6 8" id="KW-0808">Transferase</keyword>
<dbReference type="GO" id="GO:0005978">
    <property type="term" value="P:glycogen biosynthetic process"/>
    <property type="evidence" value="ECO:0007669"/>
    <property type="project" value="UniProtKB-UniRule"/>
</dbReference>
<keyword evidence="5 8" id="KW-0328">Glycosyltransferase</keyword>
<evidence type="ECO:0000256" key="7">
    <source>
        <dbReference type="ARBA" id="ARBA00023056"/>
    </source>
</evidence>
<dbReference type="Pfam" id="PF08323">
    <property type="entry name" value="Glyco_transf_5"/>
    <property type="match status" value="1"/>
</dbReference>